<organism evidence="1 2">
    <name type="scientific">Characodon lateralis</name>
    <dbReference type="NCBI Taxonomy" id="208331"/>
    <lineage>
        <taxon>Eukaryota</taxon>
        <taxon>Metazoa</taxon>
        <taxon>Chordata</taxon>
        <taxon>Craniata</taxon>
        <taxon>Vertebrata</taxon>
        <taxon>Euteleostomi</taxon>
        <taxon>Actinopterygii</taxon>
        <taxon>Neopterygii</taxon>
        <taxon>Teleostei</taxon>
        <taxon>Neoteleostei</taxon>
        <taxon>Acanthomorphata</taxon>
        <taxon>Ovalentaria</taxon>
        <taxon>Atherinomorphae</taxon>
        <taxon>Cyprinodontiformes</taxon>
        <taxon>Goodeidae</taxon>
        <taxon>Characodon</taxon>
    </lineage>
</organism>
<protein>
    <submittedName>
        <fullName evidence="1">Uncharacterized protein</fullName>
    </submittedName>
</protein>
<dbReference type="Proteomes" id="UP001352852">
    <property type="component" value="Unassembled WGS sequence"/>
</dbReference>
<evidence type="ECO:0000313" key="2">
    <source>
        <dbReference type="Proteomes" id="UP001352852"/>
    </source>
</evidence>
<comment type="caution">
    <text evidence="1">The sequence shown here is derived from an EMBL/GenBank/DDBJ whole genome shotgun (WGS) entry which is preliminary data.</text>
</comment>
<accession>A0ABU7DA51</accession>
<evidence type="ECO:0000313" key="1">
    <source>
        <dbReference type="EMBL" id="MED6271064.1"/>
    </source>
</evidence>
<keyword evidence="2" id="KW-1185">Reference proteome</keyword>
<proteinExistence type="predicted"/>
<dbReference type="EMBL" id="JAHUTJ010017729">
    <property type="protein sequence ID" value="MED6271064.1"/>
    <property type="molecule type" value="Genomic_DNA"/>
</dbReference>
<reference evidence="1 2" key="1">
    <citation type="submission" date="2021-06" db="EMBL/GenBank/DDBJ databases">
        <authorList>
            <person name="Palmer J.M."/>
        </authorList>
    </citation>
    <scope>NUCLEOTIDE SEQUENCE [LARGE SCALE GENOMIC DNA]</scope>
    <source>
        <strain evidence="1 2">CL_MEX2019</strain>
        <tissue evidence="1">Muscle</tissue>
    </source>
</reference>
<sequence length="100" mass="11504">MFAEIVKQKLHSAIMEAANFAGLNILNSCFTGMGTQETERKGRHYKILRHFNCTVCLQPIYPVHQRQTAKRQQKKSKTKEDNVLHKNLCHSIHLALYNGP</sequence>
<gene>
    <name evidence="1" type="ORF">CHARACLAT_016475</name>
</gene>
<name>A0ABU7DA51_9TELE</name>